<evidence type="ECO:0000313" key="7">
    <source>
        <dbReference type="Proteomes" id="UP000544872"/>
    </source>
</evidence>
<dbReference type="CDD" id="cd06470">
    <property type="entry name" value="ACD_IbpA-B_like"/>
    <property type="match status" value="1"/>
</dbReference>
<accession>A0A7X0DKZ5</accession>
<comment type="caution">
    <text evidence="6">The sequence shown here is derived from an EMBL/GenBank/DDBJ whole genome shotgun (WGS) entry which is preliminary data.</text>
</comment>
<evidence type="ECO:0000256" key="3">
    <source>
        <dbReference type="RuleBase" id="RU003616"/>
    </source>
</evidence>
<dbReference type="EMBL" id="JACIIX010000002">
    <property type="protein sequence ID" value="MBB6209493.1"/>
    <property type="molecule type" value="Genomic_DNA"/>
</dbReference>
<feature type="domain" description="SHSP" evidence="5">
    <location>
        <begin position="31"/>
        <end position="163"/>
    </location>
</feature>
<dbReference type="Pfam" id="PF00011">
    <property type="entry name" value="HSP20"/>
    <property type="match status" value="1"/>
</dbReference>
<dbReference type="InterPro" id="IPR037913">
    <property type="entry name" value="ACD_IbpA/B"/>
</dbReference>
<dbReference type="SUPFAM" id="SSF49764">
    <property type="entry name" value="HSP20-like chaperones"/>
    <property type="match status" value="1"/>
</dbReference>
<evidence type="ECO:0000256" key="2">
    <source>
        <dbReference type="PROSITE-ProRule" id="PRU00285"/>
    </source>
</evidence>
<feature type="region of interest" description="Disordered" evidence="4">
    <location>
        <begin position="77"/>
        <end position="106"/>
    </location>
</feature>
<protein>
    <submittedName>
        <fullName evidence="6">Molecular chaperone IbpA</fullName>
    </submittedName>
</protein>
<proteinExistence type="inferred from homology"/>
<dbReference type="Proteomes" id="UP000544872">
    <property type="component" value="Unassembled WGS sequence"/>
</dbReference>
<dbReference type="InterPro" id="IPR008978">
    <property type="entry name" value="HSP20-like_chaperone"/>
</dbReference>
<keyword evidence="1" id="KW-0346">Stress response</keyword>
<sequence length="173" mass="18658">MSQFDFSPLFRAGVGFDRLARLAENALQQASEQSTAYPPYNIEKYGDDAYAITLAVAGFAEADIDIEITGEMLTVRGSRKPAEPTAAADSPESTVADNTGAPARPSRQILHRGIAERDFVRRFQLADHMRVTGAALENGLLTITLLREVPEAAKPRHIAITRPGTTPALSHAA</sequence>
<evidence type="ECO:0000313" key="6">
    <source>
        <dbReference type="EMBL" id="MBB6209493.1"/>
    </source>
</evidence>
<evidence type="ECO:0000256" key="4">
    <source>
        <dbReference type="SAM" id="MobiDB-lite"/>
    </source>
</evidence>
<dbReference type="RefSeq" id="WP_184261814.1">
    <property type="nucleotide sequence ID" value="NZ_JACIIX010000002.1"/>
</dbReference>
<reference evidence="6 7" key="1">
    <citation type="submission" date="2020-08" db="EMBL/GenBank/DDBJ databases">
        <title>Genomic Encyclopedia of Type Strains, Phase IV (KMG-IV): sequencing the most valuable type-strain genomes for metagenomic binning, comparative biology and taxonomic classification.</title>
        <authorList>
            <person name="Goeker M."/>
        </authorList>
    </citation>
    <scope>NUCLEOTIDE SEQUENCE [LARGE SCALE GENOMIC DNA]</scope>
    <source>
        <strain evidence="6 7">DSM 11590</strain>
    </source>
</reference>
<name>A0A7X0DKZ5_NOVIT</name>
<organism evidence="6 7">
    <name type="scientific">Novispirillum itersonii</name>
    <name type="common">Aquaspirillum itersonii</name>
    <dbReference type="NCBI Taxonomy" id="189"/>
    <lineage>
        <taxon>Bacteria</taxon>
        <taxon>Pseudomonadati</taxon>
        <taxon>Pseudomonadota</taxon>
        <taxon>Alphaproteobacteria</taxon>
        <taxon>Rhodospirillales</taxon>
        <taxon>Novispirillaceae</taxon>
        <taxon>Novispirillum</taxon>
    </lineage>
</organism>
<dbReference type="InterPro" id="IPR002068">
    <property type="entry name" value="A-crystallin/Hsp20_dom"/>
</dbReference>
<dbReference type="Gene3D" id="2.60.40.790">
    <property type="match status" value="1"/>
</dbReference>
<gene>
    <name evidence="6" type="ORF">FHS48_000895</name>
</gene>
<dbReference type="PANTHER" id="PTHR47062">
    <property type="match status" value="1"/>
</dbReference>
<evidence type="ECO:0000259" key="5">
    <source>
        <dbReference type="PROSITE" id="PS01031"/>
    </source>
</evidence>
<dbReference type="AlphaFoldDB" id="A0A7X0DKZ5"/>
<dbReference type="PROSITE" id="PS01031">
    <property type="entry name" value="SHSP"/>
    <property type="match status" value="1"/>
</dbReference>
<comment type="similarity">
    <text evidence="2 3">Belongs to the small heat shock protein (HSP20) family.</text>
</comment>
<keyword evidence="7" id="KW-1185">Reference proteome</keyword>
<evidence type="ECO:0000256" key="1">
    <source>
        <dbReference type="ARBA" id="ARBA00023016"/>
    </source>
</evidence>
<dbReference type="PANTHER" id="PTHR47062:SF1">
    <property type="entry name" value="SMALL HEAT SHOCK PROTEIN IBPA"/>
    <property type="match status" value="1"/>
</dbReference>